<evidence type="ECO:0000256" key="9">
    <source>
        <dbReference type="PROSITE-ProRule" id="PRU00282"/>
    </source>
</evidence>
<evidence type="ECO:0000256" key="5">
    <source>
        <dbReference type="ARBA" id="ARBA00022737"/>
    </source>
</evidence>
<evidence type="ECO:0000256" key="8">
    <source>
        <dbReference type="ARBA" id="ARBA00023136"/>
    </source>
</evidence>
<evidence type="ECO:0000256" key="10">
    <source>
        <dbReference type="RuleBase" id="RU000488"/>
    </source>
</evidence>
<keyword evidence="4 9" id="KW-0812">Transmembrane</keyword>
<name>A0A7S4B0R4_CHRCT</name>
<evidence type="ECO:0000256" key="3">
    <source>
        <dbReference type="ARBA" id="ARBA00022448"/>
    </source>
</evidence>
<comment type="subcellular location">
    <subcellularLocation>
        <location evidence="1">Mitochondrion membrane</location>
        <topology evidence="1">Multi-pass membrane protein</topology>
    </subcellularLocation>
</comment>
<proteinExistence type="inferred from homology"/>
<feature type="repeat" description="Solcar" evidence="9">
    <location>
        <begin position="297"/>
        <end position="387"/>
    </location>
</feature>
<keyword evidence="5" id="KW-0677">Repeat</keyword>
<keyword evidence="3 10" id="KW-0813">Transport</keyword>
<keyword evidence="8 9" id="KW-0472">Membrane</keyword>
<dbReference type="Gene3D" id="1.50.40.10">
    <property type="entry name" value="Mitochondrial carrier domain"/>
    <property type="match status" value="2"/>
</dbReference>
<evidence type="ECO:0000256" key="2">
    <source>
        <dbReference type="ARBA" id="ARBA00006375"/>
    </source>
</evidence>
<dbReference type="EMBL" id="HBIZ01003177">
    <property type="protein sequence ID" value="CAE0749132.1"/>
    <property type="molecule type" value="Transcribed_RNA"/>
</dbReference>
<dbReference type="AlphaFoldDB" id="A0A7S4B0R4"/>
<keyword evidence="6" id="KW-1133">Transmembrane helix</keyword>
<evidence type="ECO:0000313" key="11">
    <source>
        <dbReference type="EMBL" id="CAE0749132.1"/>
    </source>
</evidence>
<dbReference type="Pfam" id="PF00153">
    <property type="entry name" value="Mito_carr"/>
    <property type="match status" value="3"/>
</dbReference>
<feature type="repeat" description="Solcar" evidence="9">
    <location>
        <begin position="62"/>
        <end position="134"/>
    </location>
</feature>
<evidence type="ECO:0000256" key="7">
    <source>
        <dbReference type="ARBA" id="ARBA00023128"/>
    </source>
</evidence>
<evidence type="ECO:0000256" key="6">
    <source>
        <dbReference type="ARBA" id="ARBA00022989"/>
    </source>
</evidence>
<sequence>MSSVSPGPSRININNPEMQDSSALLGFSRIQPLLQAGSSNDAGVYNELVQTGQEQHGVQTSGLTSMSFVAGCISGTIGTAVGFPLDSLKVRLQAQGAPPLTSILSLFRGIGIPVATAGVIQSLNLGLYENFRRSLHQGAAVSVTEPTPLHLIGAAGSLAGVCIAPVTCPTQRIKIVQQLQGGQLLPTTLSLWREGTLFRGFGINLLFEATRGVYMITYVSMKRELARFLDDTPPRHSADDCVSQTRREAQLHTEASAVSACGDCIDPRDCTGNGDNCGASGVLEARTVAASIDERPLPLWARVVAGAAANMVAWAIIYPLDVVKTVQQSAMPKGAGGRRDQSFLHCARELWLQGGIARFYKGVGYTLVRAGPVAGILLPLFDVSLAALERVAQVTPLYFC</sequence>
<evidence type="ECO:0000256" key="1">
    <source>
        <dbReference type="ARBA" id="ARBA00004225"/>
    </source>
</evidence>
<comment type="similarity">
    <text evidence="2 10">Belongs to the mitochondrial carrier (TC 2.A.29) family.</text>
</comment>
<dbReference type="InterPro" id="IPR018108">
    <property type="entry name" value="MCP_transmembrane"/>
</dbReference>
<dbReference type="SUPFAM" id="SSF103506">
    <property type="entry name" value="Mitochondrial carrier"/>
    <property type="match status" value="1"/>
</dbReference>
<dbReference type="GO" id="GO:0022857">
    <property type="term" value="F:transmembrane transporter activity"/>
    <property type="evidence" value="ECO:0007669"/>
    <property type="project" value="TreeGrafter"/>
</dbReference>
<organism evidence="11">
    <name type="scientific">Chrysotila carterae</name>
    <name type="common">Marine alga</name>
    <name type="synonym">Syracosphaera carterae</name>
    <dbReference type="NCBI Taxonomy" id="13221"/>
    <lineage>
        <taxon>Eukaryota</taxon>
        <taxon>Haptista</taxon>
        <taxon>Haptophyta</taxon>
        <taxon>Prymnesiophyceae</taxon>
        <taxon>Isochrysidales</taxon>
        <taxon>Isochrysidaceae</taxon>
        <taxon>Chrysotila</taxon>
    </lineage>
</organism>
<dbReference type="InterPro" id="IPR023395">
    <property type="entry name" value="MCP_dom_sf"/>
</dbReference>
<protein>
    <recommendedName>
        <fullName evidence="12">Mitochondrial carrier protein</fullName>
    </recommendedName>
</protein>
<dbReference type="PROSITE" id="PS50920">
    <property type="entry name" value="SOLCAR"/>
    <property type="match status" value="2"/>
</dbReference>
<dbReference type="InterPro" id="IPR050567">
    <property type="entry name" value="Mitochondrial_Carrier"/>
</dbReference>
<dbReference type="GO" id="GO:0031966">
    <property type="term" value="C:mitochondrial membrane"/>
    <property type="evidence" value="ECO:0007669"/>
    <property type="project" value="UniProtKB-SubCell"/>
</dbReference>
<evidence type="ECO:0000256" key="4">
    <source>
        <dbReference type="ARBA" id="ARBA00022692"/>
    </source>
</evidence>
<evidence type="ECO:0008006" key="12">
    <source>
        <dbReference type="Google" id="ProtNLM"/>
    </source>
</evidence>
<dbReference type="PANTHER" id="PTHR45624">
    <property type="entry name" value="MITOCHONDRIAL BASIC AMINO ACIDS TRANSPORTER-RELATED"/>
    <property type="match status" value="1"/>
</dbReference>
<accession>A0A7S4B0R4</accession>
<reference evidence="11" key="1">
    <citation type="submission" date="2021-01" db="EMBL/GenBank/DDBJ databases">
        <authorList>
            <person name="Corre E."/>
            <person name="Pelletier E."/>
            <person name="Niang G."/>
            <person name="Scheremetjew M."/>
            <person name="Finn R."/>
            <person name="Kale V."/>
            <person name="Holt S."/>
            <person name="Cochrane G."/>
            <person name="Meng A."/>
            <person name="Brown T."/>
            <person name="Cohen L."/>
        </authorList>
    </citation>
    <scope>NUCLEOTIDE SEQUENCE</scope>
    <source>
        <strain evidence="11">CCMP645</strain>
    </source>
</reference>
<keyword evidence="7" id="KW-0496">Mitochondrion</keyword>
<dbReference type="PANTHER" id="PTHR45624:SF10">
    <property type="entry name" value="SLC (SOLUTE CARRIER) HOMOLOG"/>
    <property type="match status" value="1"/>
</dbReference>
<gene>
    <name evidence="11" type="ORF">PCAR00345_LOCUS1714</name>
</gene>